<feature type="region of interest" description="Disordered" evidence="2">
    <location>
        <begin position="245"/>
        <end position="266"/>
    </location>
</feature>
<dbReference type="EMBL" id="MAYM02000563">
    <property type="protein sequence ID" value="RLN37496.1"/>
    <property type="molecule type" value="Genomic_DNA"/>
</dbReference>
<organism evidence="3 6">
    <name type="scientific">Phytophthora kernoviae</name>
    <dbReference type="NCBI Taxonomy" id="325452"/>
    <lineage>
        <taxon>Eukaryota</taxon>
        <taxon>Sar</taxon>
        <taxon>Stramenopiles</taxon>
        <taxon>Oomycota</taxon>
        <taxon>Peronosporomycetes</taxon>
        <taxon>Peronosporales</taxon>
        <taxon>Peronosporaceae</taxon>
        <taxon>Phytophthora</taxon>
    </lineage>
</organism>
<comment type="caution">
    <text evidence="3">The sequence shown here is derived from an EMBL/GenBank/DDBJ whole genome shotgun (WGS) entry which is preliminary data.</text>
</comment>
<dbReference type="EMBL" id="MBDN02000030">
    <property type="protein sequence ID" value="RLN83611.1"/>
    <property type="molecule type" value="Genomic_DNA"/>
</dbReference>
<dbReference type="Proteomes" id="UP000285883">
    <property type="component" value="Unassembled WGS sequence"/>
</dbReference>
<evidence type="ECO:0000313" key="5">
    <source>
        <dbReference type="Proteomes" id="UP000285624"/>
    </source>
</evidence>
<dbReference type="GO" id="GO:0017128">
    <property type="term" value="F:phospholipid scramblase activity"/>
    <property type="evidence" value="ECO:0007669"/>
    <property type="project" value="InterPro"/>
</dbReference>
<reference evidence="5 6" key="1">
    <citation type="submission" date="2018-07" db="EMBL/GenBank/DDBJ databases">
        <title>Genome sequencing of oomycete isolates from Chile give support for New Zealand origin for Phytophthora kernoviae and make available the first Nothophytophthora sp. genome.</title>
        <authorList>
            <person name="Studholme D.J."/>
            <person name="Sanfuentes E."/>
            <person name="Panda P."/>
            <person name="Hill R."/>
            <person name="Sambles C."/>
            <person name="Grant M."/>
            <person name="Williams N.M."/>
            <person name="Mcdougal R.L."/>
        </authorList>
    </citation>
    <scope>NUCLEOTIDE SEQUENCE [LARGE SCALE GENOMIC DNA]</scope>
    <source>
        <strain evidence="3">Chile2</strain>
        <strain evidence="4">Chile4</strain>
    </source>
</reference>
<evidence type="ECO:0000256" key="1">
    <source>
        <dbReference type="ARBA" id="ARBA00005350"/>
    </source>
</evidence>
<evidence type="ECO:0000313" key="6">
    <source>
        <dbReference type="Proteomes" id="UP000285883"/>
    </source>
</evidence>
<evidence type="ECO:0000313" key="4">
    <source>
        <dbReference type="EMBL" id="RLN83611.1"/>
    </source>
</evidence>
<dbReference type="Proteomes" id="UP000285624">
    <property type="component" value="Unassembled WGS sequence"/>
</dbReference>
<accession>A0A3R7JZ89</accession>
<dbReference type="PANTHER" id="PTHR23248">
    <property type="entry name" value="PHOSPHOLIPID SCRAMBLASE-RELATED"/>
    <property type="match status" value="1"/>
</dbReference>
<sequence length="478" mass="53147">MSEVEALYARILSLVKPRELYLSCNGVLQHDISQLKHSIKDVLAAYAKVEEVRDAVSQLEQGKPPSGRSDKKVKKKPKSVKKISEKEASSSSESSSSNSSDESEDDQKQVGENKTKGAEKVVENDESELKLAHKCLKQIMMVKVENKAIVSESRKLWIKVTKFKKGCSQETEEMKDKFTSLLAQVTQWQDGIFALDQLDKVQKTLGEMDGVVVRQATQVGEMAAQAAGLPWEACNRYAVHRLPADKKVKREPSDPDGWSPTEDESKSLKPFMLATEQSGCFMRVVMKYLGCVNLRPLKMHLTVADNGGDVYLIDRPYKCGGALCCPLEMRLNGMNGDYDEPTRIGRVREDFSPYLGRCCSSCCLATTYTDIERALPDGKYEKRYSLRTNLACCGRVNNCCAPSCCRNDAVYDILDPDGAVVANLQVSFGGGDCLRSCCRAGGGFTNYVLQFPRDSTPQDRVLLLAVLFHLDYAVFEKK</sequence>
<keyword evidence="5" id="KW-1185">Reference proteome</keyword>
<feature type="compositionally biased region" description="Low complexity" evidence="2">
    <location>
        <begin position="89"/>
        <end position="100"/>
    </location>
</feature>
<name>A0A3R7JZ89_9STRA</name>
<dbReference type="AlphaFoldDB" id="A0A3R7JZ89"/>
<gene>
    <name evidence="3" type="ORF">BBI17_001824</name>
    <name evidence="4" type="ORF">BBO99_00001922</name>
</gene>
<feature type="compositionally biased region" description="Basic and acidic residues" evidence="2">
    <location>
        <begin position="106"/>
        <end position="123"/>
    </location>
</feature>
<dbReference type="InterPro" id="IPR005552">
    <property type="entry name" value="Scramblase"/>
</dbReference>
<evidence type="ECO:0008006" key="7">
    <source>
        <dbReference type="Google" id="ProtNLM"/>
    </source>
</evidence>
<evidence type="ECO:0000313" key="3">
    <source>
        <dbReference type="EMBL" id="RLN37496.1"/>
    </source>
</evidence>
<feature type="region of interest" description="Disordered" evidence="2">
    <location>
        <begin position="57"/>
        <end position="123"/>
    </location>
</feature>
<comment type="similarity">
    <text evidence="1">Belongs to the phospholipid scramblase family.</text>
</comment>
<protein>
    <recommendedName>
        <fullName evidence="7">Phospholipid scramblase</fullName>
    </recommendedName>
</protein>
<proteinExistence type="inferred from homology"/>
<dbReference type="GO" id="GO:0005886">
    <property type="term" value="C:plasma membrane"/>
    <property type="evidence" value="ECO:0007669"/>
    <property type="project" value="TreeGrafter"/>
</dbReference>
<dbReference type="PANTHER" id="PTHR23248:SF9">
    <property type="entry name" value="PHOSPHOLIPID SCRAMBLASE"/>
    <property type="match status" value="1"/>
</dbReference>
<feature type="compositionally biased region" description="Basic residues" evidence="2">
    <location>
        <begin position="71"/>
        <end position="81"/>
    </location>
</feature>
<evidence type="ECO:0000256" key="2">
    <source>
        <dbReference type="SAM" id="MobiDB-lite"/>
    </source>
</evidence>